<evidence type="ECO:0000256" key="2">
    <source>
        <dbReference type="ARBA" id="ARBA00022450"/>
    </source>
</evidence>
<dbReference type="InterPro" id="IPR020806">
    <property type="entry name" value="PKS_PP-bd"/>
</dbReference>
<evidence type="ECO:0000256" key="1">
    <source>
        <dbReference type="ARBA" id="ARBA00001957"/>
    </source>
</evidence>
<organism evidence="5 6">
    <name type="scientific">Chryseobacterium rhizoplanae</name>
    <dbReference type="NCBI Taxonomy" id="1609531"/>
    <lineage>
        <taxon>Bacteria</taxon>
        <taxon>Pseudomonadati</taxon>
        <taxon>Bacteroidota</taxon>
        <taxon>Flavobacteriia</taxon>
        <taxon>Flavobacteriales</taxon>
        <taxon>Weeksellaceae</taxon>
        <taxon>Chryseobacterium group</taxon>
        <taxon>Chryseobacterium</taxon>
    </lineage>
</organism>
<evidence type="ECO:0000259" key="4">
    <source>
        <dbReference type="PROSITE" id="PS50075"/>
    </source>
</evidence>
<dbReference type="PROSITE" id="PS00012">
    <property type="entry name" value="PHOSPHOPANTETHEINE"/>
    <property type="match status" value="1"/>
</dbReference>
<accession>A0A521EI01</accession>
<dbReference type="EMBL" id="FXTC01000008">
    <property type="protein sequence ID" value="SMO83525.1"/>
    <property type="molecule type" value="Genomic_DNA"/>
</dbReference>
<dbReference type="GO" id="GO:0043041">
    <property type="term" value="P:amino acid activation for nonribosomal peptide biosynthetic process"/>
    <property type="evidence" value="ECO:0007669"/>
    <property type="project" value="TreeGrafter"/>
</dbReference>
<dbReference type="Pfam" id="PF00668">
    <property type="entry name" value="Condensation"/>
    <property type="match status" value="2"/>
</dbReference>
<dbReference type="PROSITE" id="PS00455">
    <property type="entry name" value="AMP_BINDING"/>
    <property type="match status" value="1"/>
</dbReference>
<proteinExistence type="predicted"/>
<feature type="domain" description="Carrier" evidence="4">
    <location>
        <begin position="1599"/>
        <end position="1674"/>
    </location>
</feature>
<dbReference type="InterPro" id="IPR006162">
    <property type="entry name" value="Ppantetheine_attach_site"/>
</dbReference>
<dbReference type="PANTHER" id="PTHR45527:SF1">
    <property type="entry name" value="FATTY ACID SYNTHASE"/>
    <property type="match status" value="1"/>
</dbReference>
<dbReference type="GO" id="GO:0005829">
    <property type="term" value="C:cytosol"/>
    <property type="evidence" value="ECO:0007669"/>
    <property type="project" value="TreeGrafter"/>
</dbReference>
<dbReference type="FunFam" id="1.10.1200.10:FF:000005">
    <property type="entry name" value="Nonribosomal peptide synthetase 1"/>
    <property type="match status" value="2"/>
</dbReference>
<dbReference type="FunFam" id="3.40.50.12780:FF:000012">
    <property type="entry name" value="Non-ribosomal peptide synthetase"/>
    <property type="match status" value="1"/>
</dbReference>
<dbReference type="GO" id="GO:0044550">
    <property type="term" value="P:secondary metabolite biosynthetic process"/>
    <property type="evidence" value="ECO:0007669"/>
    <property type="project" value="TreeGrafter"/>
</dbReference>
<feature type="domain" description="Carrier" evidence="4">
    <location>
        <begin position="534"/>
        <end position="609"/>
    </location>
</feature>
<keyword evidence="3" id="KW-0597">Phosphoprotein</keyword>
<dbReference type="PROSITE" id="PS50075">
    <property type="entry name" value="CARRIER"/>
    <property type="match status" value="2"/>
</dbReference>
<keyword evidence="6" id="KW-1185">Reference proteome</keyword>
<dbReference type="Pfam" id="PF13193">
    <property type="entry name" value="AMP-binding_C"/>
    <property type="match status" value="1"/>
</dbReference>
<gene>
    <name evidence="5" type="ORF">SAMN06265171_10884</name>
</gene>
<sequence length="2146" mass="245223">MIHIEFGKKVQQAPLKIAIEEAKRAITYHDLNKQSIILASILKKLGVKKDTIVGVVLPSGINLVTSILAVFRAGAIYLPVDIEFAPKRLADIFEQSPCEIIISCIDLDEDIISLVKNFSPETQHIILLGEDEPLVLQASDLEFKRAGSLVNLQIAPDEVLQPDDANYIFYTSGSTGKPKPILGCHKSLSHFITWEIDEFKLNEQIKVSQLTQFTFDASLRDIFVPLCAGGTLCIPPADVKFNFTRLIQWIEQSEITLIHTVPSLFRLITKELQQSETKEHFKSLQYFLLAGEPLFAKDIMNWRKQVGEHTEVVNLYGPSETTMVKTFHRIKEVPLSPSEGIHAGKPIANTFIAILNNNKQLCNIGEKGEIYICTPYKTKGYYRNDDLTNQVFIQNPLVTDFKDIVYKTGDFGRYLKDRSIEILGRIDDQIKINGIRIEPEEIRKSILDTWGVEEAYVTGYKNNDNLHEMVCYYTGLEKDDATFRKELVSELNENMIPSYFIRLEAFPLNSNGKINKKELPKPEDFLVNETDYEAVINETEQTLEEIWKEVLDVKRIGRKVSFFNLGGTSIKATQIVTRVFKAFNTQISIRAIFSYQSIAELAAFIDKSTKEDTTEIKAIPEAEFYPVSQGQKRLWILTQLESDTAVYNMSSVFILTGTLNIEALQNAFNKVIERHEILRTTFIIQNDEIKQCVHPAKEINFNLPYLDLRNDANGESKALEISATIALSYFDFERGPLLKANIIRVSENQYMLPFTMHHIISDGWSMEILIKELLLIYQSIVNETSLNLPGLKIQYKDYATWQTEQLQGIKLEQHKTYWLDKLGGSLPILELPYEGNRPVLKTFNGASSTYTFDKDLIKDFKTLCQQNGSSLHMGLLAVMYALFYRYSGQTDLILGSPSAGRIHQDLEDQIGFYVNLLPLRTVFEPTDSFIALLAKVKDTTLGAYEHQIYPFDRLVEDLQLAREMSRSPLFDVAVILHNTSIKEEQLDKFAGLSVERLEPETTLSKYDMQANFYEEGDVLTLNLEYNTDLFSSDRTTRMIQHMNQFMQSVTANAEESINMANILTSEERHALVYDWNNTITPYSQEKTIHQLFEEQVQLNPNGIAAEQNETHLTYRELNEQANQLARHLLEKGLQNGDNVGIMTDRNLNMLVGMLGILKAGGAYVPIDPVYPIDRQLYICENSAITLFVADHHYPVINKLPKKVPFIVISAVILASYSNYNLDFTTKSSQDLAYTIYTSGSTGRPKGVMIAHHSAVNLIEWVNKTYKVDKKDRLLFITSMCFDLSVYDIFGMLAAGGTVVIATQEEVRDVARLKRLMMDKEITFWDSVPTSMNHLIAGLEDDDSSYIQNSLRVVFMSGDWIPVDLPGRIKKHFPLTEVISLGGATEGTVWSNFYPVKEVKEGWTSIPYGKPLDNNFFYILDEWLNPVPQGIPGELFIGGVGVARGYANDPEKTAYSYINDPFNQLLGGMMYRTGDLGRMLPDWNMEFLGRKDHQIKIRGFRVEIGEVNTALVRNELIKEAIVVSKGEKNNKFLVAYFTSTVELKAEDLRIFLLESLPDYMIPSHLIQLEKLPLNANGKVDHKALPDPKDLNFVKGRTFKAPVTQTEIRLFEIWKQVLNIEQISITDVFFAIGGHSLNATRLLGRIHKEFGVRMELRNMFIYPTIETMAPIIESSLEKTFQEITQVKSQEYYELSHAQQRLWLVNQADKNDLAYNISTAYEINGDLDIDAFEKSFMTLIERHEVLRTTFVLFEGQPRQRISEPGMTGFKVEQFDISLLPNVEEEAQKLAEVEMPFDLEEGPLLRVKVIKLDAAKYLFLFSMHHIISDAWSMGVIINEVTQLYSAYSKNEPILLPQLAVQYKDYVYWHKNRLDEQHIEIHKNYWKDQFKGTLPVLSLETDFERPIVKTYNGSVHFHTIPDQIFSKIRELADRKGISSFMVLTAIVKTLLYRYTGQEDIIIGTPISGRDHYLLENQIGFYVNTLALRTVFNGNGTFNELLEDVKNTILGAFEHQFYPYDELVAMLQLERNKSRSPLFDVGIEYQNMVIEAEVKELNGITLQLFKTENKISKFDLSFRFFENDGQLTLGLVYNTDMFVTESIQLLCDRLMIVLTSVMENPDVRIEDIRLSGTEHTSLMTTNVISESFNFNF</sequence>
<dbReference type="Pfam" id="PF00501">
    <property type="entry name" value="AMP-binding"/>
    <property type="match status" value="2"/>
</dbReference>
<dbReference type="InterPro" id="IPR009081">
    <property type="entry name" value="PP-bd_ACP"/>
</dbReference>
<dbReference type="CDD" id="cd05930">
    <property type="entry name" value="A_NRPS"/>
    <property type="match status" value="1"/>
</dbReference>
<dbReference type="Gene3D" id="3.30.300.30">
    <property type="match status" value="2"/>
</dbReference>
<dbReference type="CDD" id="cd19531">
    <property type="entry name" value="LCL_NRPS-like"/>
    <property type="match status" value="2"/>
</dbReference>
<dbReference type="InterPro" id="IPR023213">
    <property type="entry name" value="CAT-like_dom_sf"/>
</dbReference>
<dbReference type="Proteomes" id="UP000316916">
    <property type="component" value="Unassembled WGS sequence"/>
</dbReference>
<evidence type="ECO:0000313" key="6">
    <source>
        <dbReference type="Proteomes" id="UP000316916"/>
    </source>
</evidence>
<comment type="cofactor">
    <cofactor evidence="1">
        <name>pantetheine 4'-phosphate</name>
        <dbReference type="ChEBI" id="CHEBI:47942"/>
    </cofactor>
</comment>
<dbReference type="NCBIfam" id="NF003417">
    <property type="entry name" value="PRK04813.1"/>
    <property type="match status" value="2"/>
</dbReference>
<dbReference type="SUPFAM" id="SSF52777">
    <property type="entry name" value="CoA-dependent acyltransferases"/>
    <property type="match status" value="4"/>
</dbReference>
<dbReference type="NCBIfam" id="TIGR01733">
    <property type="entry name" value="AA-adenyl-dom"/>
    <property type="match status" value="2"/>
</dbReference>
<dbReference type="InterPro" id="IPR042099">
    <property type="entry name" value="ANL_N_sf"/>
</dbReference>
<dbReference type="GO" id="GO:0031177">
    <property type="term" value="F:phosphopantetheine binding"/>
    <property type="evidence" value="ECO:0007669"/>
    <property type="project" value="InterPro"/>
</dbReference>
<dbReference type="Gene3D" id="3.40.50.980">
    <property type="match status" value="2"/>
</dbReference>
<protein>
    <submittedName>
        <fullName evidence="5">Amino acid adenylation domain-containing protein</fullName>
    </submittedName>
</protein>
<evidence type="ECO:0000256" key="3">
    <source>
        <dbReference type="ARBA" id="ARBA00022553"/>
    </source>
</evidence>
<dbReference type="SUPFAM" id="SSF47336">
    <property type="entry name" value="ACP-like"/>
    <property type="match status" value="2"/>
</dbReference>
<dbReference type="InterPro" id="IPR045851">
    <property type="entry name" value="AMP-bd_C_sf"/>
</dbReference>
<dbReference type="InterPro" id="IPR025110">
    <property type="entry name" value="AMP-bd_C"/>
</dbReference>
<dbReference type="InterPro" id="IPR020845">
    <property type="entry name" value="AMP-binding_CS"/>
</dbReference>
<keyword evidence="2" id="KW-0596">Phosphopantetheine</keyword>
<dbReference type="Gene3D" id="2.30.38.10">
    <property type="entry name" value="Luciferase, Domain 3"/>
    <property type="match status" value="1"/>
</dbReference>
<dbReference type="Pfam" id="PF00550">
    <property type="entry name" value="PP-binding"/>
    <property type="match status" value="2"/>
</dbReference>
<dbReference type="Gene3D" id="3.30.559.10">
    <property type="entry name" value="Chloramphenicol acetyltransferase-like domain"/>
    <property type="match status" value="2"/>
</dbReference>
<dbReference type="Gene3D" id="3.30.559.30">
    <property type="entry name" value="Nonribosomal peptide synthetase, condensation domain"/>
    <property type="match status" value="2"/>
</dbReference>
<dbReference type="InterPro" id="IPR000873">
    <property type="entry name" value="AMP-dep_synth/lig_dom"/>
</dbReference>
<dbReference type="InterPro" id="IPR010071">
    <property type="entry name" value="AA_adenyl_dom"/>
</dbReference>
<dbReference type="GO" id="GO:0003824">
    <property type="term" value="F:catalytic activity"/>
    <property type="evidence" value="ECO:0007669"/>
    <property type="project" value="InterPro"/>
</dbReference>
<dbReference type="InterPro" id="IPR001242">
    <property type="entry name" value="Condensation_dom"/>
</dbReference>
<dbReference type="PANTHER" id="PTHR45527">
    <property type="entry name" value="NONRIBOSOMAL PEPTIDE SYNTHETASE"/>
    <property type="match status" value="1"/>
</dbReference>
<dbReference type="RefSeq" id="WP_142719004.1">
    <property type="nucleotide sequence ID" value="NZ_FXTC01000008.1"/>
</dbReference>
<dbReference type="Gene3D" id="1.10.1200.10">
    <property type="entry name" value="ACP-like"/>
    <property type="match status" value="2"/>
</dbReference>
<evidence type="ECO:0000313" key="5">
    <source>
        <dbReference type="EMBL" id="SMO83525.1"/>
    </source>
</evidence>
<dbReference type="InterPro" id="IPR036736">
    <property type="entry name" value="ACP-like_sf"/>
</dbReference>
<dbReference type="SMART" id="SM00823">
    <property type="entry name" value="PKS_PP"/>
    <property type="match status" value="2"/>
</dbReference>
<name>A0A521EI01_9FLAO</name>
<dbReference type="FunFam" id="3.40.50.980:FF:000001">
    <property type="entry name" value="Non-ribosomal peptide synthetase"/>
    <property type="match status" value="1"/>
</dbReference>
<dbReference type="SUPFAM" id="SSF56801">
    <property type="entry name" value="Acetyl-CoA synthetase-like"/>
    <property type="match status" value="2"/>
</dbReference>
<dbReference type="Gene3D" id="3.40.50.12780">
    <property type="entry name" value="N-terminal domain of ligase-like"/>
    <property type="match status" value="1"/>
</dbReference>
<reference evidence="5 6" key="1">
    <citation type="submission" date="2017-05" db="EMBL/GenBank/DDBJ databases">
        <authorList>
            <person name="Varghese N."/>
            <person name="Submissions S."/>
        </authorList>
    </citation>
    <scope>NUCLEOTIDE SEQUENCE [LARGE SCALE GENOMIC DNA]</scope>
    <source>
        <strain evidence="5 6">DSM 29371</strain>
    </source>
</reference>